<keyword evidence="9 11" id="KW-0233">DNA recombination</keyword>
<dbReference type="GO" id="GO:0005737">
    <property type="term" value="C:cytoplasm"/>
    <property type="evidence" value="ECO:0007669"/>
    <property type="project" value="UniProtKB-SubCell"/>
</dbReference>
<dbReference type="AlphaFoldDB" id="A0L875"/>
<proteinExistence type="inferred from homology"/>
<keyword evidence="6 11" id="KW-0159">Chromosome partition</keyword>
<dbReference type="Proteomes" id="UP000002586">
    <property type="component" value="Chromosome"/>
</dbReference>
<comment type="similarity">
    <text evidence="2 11">Belongs to the 'phage' integrase family. XerD subfamily.</text>
</comment>
<dbReference type="GO" id="GO:0006313">
    <property type="term" value="P:DNA transposition"/>
    <property type="evidence" value="ECO:0007669"/>
    <property type="project" value="UniProtKB-UniRule"/>
</dbReference>
<comment type="function">
    <text evidence="11">Site-specific tyrosine recombinase, which acts by catalyzing the cutting and rejoining of the recombining DNA molecules. The XerC-XerD complex is essential to convert dimers of the bacterial chromosome into monomers to permit their segregation at cell division. It also contributes to the segregational stability of plasmids.</text>
</comment>
<evidence type="ECO:0000256" key="2">
    <source>
        <dbReference type="ARBA" id="ARBA00010450"/>
    </source>
</evidence>
<dbReference type="NCBIfam" id="NF001399">
    <property type="entry name" value="PRK00283.1"/>
    <property type="match status" value="1"/>
</dbReference>
<evidence type="ECO:0000313" key="14">
    <source>
        <dbReference type="EMBL" id="ABK44168.1"/>
    </source>
</evidence>
<dbReference type="InterPro" id="IPR023009">
    <property type="entry name" value="Tyrosine_recombinase_XerC/XerD"/>
</dbReference>
<dbReference type="RefSeq" id="WP_011713316.1">
    <property type="nucleotide sequence ID" value="NC_008576.1"/>
</dbReference>
<feature type="active site" evidence="11">
    <location>
        <position position="171"/>
    </location>
</feature>
<evidence type="ECO:0000256" key="4">
    <source>
        <dbReference type="ARBA" id="ARBA00022490"/>
    </source>
</evidence>
<dbReference type="KEGG" id="mgm:Mmc1_1659"/>
<keyword evidence="5 11" id="KW-0132">Cell division</keyword>
<dbReference type="EMBL" id="CP000471">
    <property type="protein sequence ID" value="ABK44168.1"/>
    <property type="molecule type" value="Genomic_DNA"/>
</dbReference>
<evidence type="ECO:0000256" key="6">
    <source>
        <dbReference type="ARBA" id="ARBA00022829"/>
    </source>
</evidence>
<feature type="active site" evidence="11">
    <location>
        <position position="268"/>
    </location>
</feature>
<evidence type="ECO:0000259" key="13">
    <source>
        <dbReference type="PROSITE" id="PS51900"/>
    </source>
</evidence>
<feature type="domain" description="Tyr recombinase" evidence="12">
    <location>
        <begin position="107"/>
        <end position="290"/>
    </location>
</feature>
<dbReference type="InterPro" id="IPR044068">
    <property type="entry name" value="CB"/>
</dbReference>
<dbReference type="HAMAP" id="MF_01807">
    <property type="entry name" value="Recomb_XerD"/>
    <property type="match status" value="1"/>
</dbReference>
<dbReference type="InterPro" id="IPR002104">
    <property type="entry name" value="Integrase_catalytic"/>
</dbReference>
<dbReference type="GO" id="GO:0009037">
    <property type="term" value="F:tyrosine-based site-specific recombinase activity"/>
    <property type="evidence" value="ECO:0007669"/>
    <property type="project" value="UniProtKB-UniRule"/>
</dbReference>
<dbReference type="HAMAP" id="MF_01808">
    <property type="entry name" value="Recomb_XerC_XerD"/>
    <property type="match status" value="1"/>
</dbReference>
<feature type="active site" evidence="11">
    <location>
        <position position="147"/>
    </location>
</feature>
<feature type="domain" description="Core-binding (CB)" evidence="13">
    <location>
        <begin position="1"/>
        <end position="86"/>
    </location>
</feature>
<keyword evidence="4 11" id="KW-0963">Cytoplasm</keyword>
<evidence type="ECO:0000256" key="10">
    <source>
        <dbReference type="ARBA" id="ARBA00023306"/>
    </source>
</evidence>
<feature type="active site" evidence="11">
    <location>
        <position position="242"/>
    </location>
</feature>
<dbReference type="GO" id="GO:0007059">
    <property type="term" value="P:chromosome segregation"/>
    <property type="evidence" value="ECO:0007669"/>
    <property type="project" value="UniProtKB-UniRule"/>
</dbReference>
<dbReference type="InterPro" id="IPR011010">
    <property type="entry name" value="DNA_brk_join_enz"/>
</dbReference>
<dbReference type="STRING" id="156889.Mmc1_1659"/>
<dbReference type="Pfam" id="PF02899">
    <property type="entry name" value="Phage_int_SAM_1"/>
    <property type="match status" value="1"/>
</dbReference>
<evidence type="ECO:0000256" key="1">
    <source>
        <dbReference type="ARBA" id="ARBA00004496"/>
    </source>
</evidence>
<evidence type="ECO:0000313" key="15">
    <source>
        <dbReference type="Proteomes" id="UP000002586"/>
    </source>
</evidence>
<dbReference type="CDD" id="cd00798">
    <property type="entry name" value="INT_XerDC_C"/>
    <property type="match status" value="1"/>
</dbReference>
<evidence type="ECO:0000256" key="7">
    <source>
        <dbReference type="ARBA" id="ARBA00022908"/>
    </source>
</evidence>
<dbReference type="InterPro" id="IPR011932">
    <property type="entry name" value="Recomb_XerD"/>
</dbReference>
<dbReference type="Gene3D" id="1.10.443.10">
    <property type="entry name" value="Intergrase catalytic core"/>
    <property type="match status" value="1"/>
</dbReference>
<evidence type="ECO:0000256" key="5">
    <source>
        <dbReference type="ARBA" id="ARBA00022618"/>
    </source>
</evidence>
<dbReference type="InterPro" id="IPR010998">
    <property type="entry name" value="Integrase_recombinase_N"/>
</dbReference>
<organism evidence="14 15">
    <name type="scientific">Magnetococcus marinus (strain ATCC BAA-1437 / JCM 17883 / MC-1)</name>
    <dbReference type="NCBI Taxonomy" id="156889"/>
    <lineage>
        <taxon>Bacteria</taxon>
        <taxon>Pseudomonadati</taxon>
        <taxon>Pseudomonadota</taxon>
        <taxon>Magnetococcia</taxon>
        <taxon>Magnetococcales</taxon>
        <taxon>Magnetococcaceae</taxon>
        <taxon>Magnetococcus</taxon>
    </lineage>
</organism>
<name>A0L875_MAGMM</name>
<evidence type="ECO:0000256" key="3">
    <source>
        <dbReference type="ARBA" id="ARBA00015810"/>
    </source>
</evidence>
<feature type="active site" evidence="11">
    <location>
        <position position="245"/>
    </location>
</feature>
<dbReference type="Pfam" id="PF00589">
    <property type="entry name" value="Phage_integrase"/>
    <property type="match status" value="1"/>
</dbReference>
<dbReference type="PANTHER" id="PTHR30349:SF90">
    <property type="entry name" value="TYROSINE RECOMBINASE XERD"/>
    <property type="match status" value="1"/>
</dbReference>
<keyword evidence="15" id="KW-1185">Reference proteome</keyword>
<dbReference type="eggNOG" id="COG4974">
    <property type="taxonomic scope" value="Bacteria"/>
</dbReference>
<dbReference type="PANTHER" id="PTHR30349">
    <property type="entry name" value="PHAGE INTEGRASE-RELATED"/>
    <property type="match status" value="1"/>
</dbReference>
<evidence type="ECO:0000259" key="12">
    <source>
        <dbReference type="PROSITE" id="PS51898"/>
    </source>
</evidence>
<keyword evidence="10 11" id="KW-0131">Cell cycle</keyword>
<dbReference type="GO" id="GO:0051301">
    <property type="term" value="P:cell division"/>
    <property type="evidence" value="ECO:0007669"/>
    <property type="project" value="UniProtKB-KW"/>
</dbReference>
<feature type="active site" description="O-(3'-phospho-DNA)-tyrosine intermediate" evidence="11">
    <location>
        <position position="277"/>
    </location>
</feature>
<accession>A0L875</accession>
<dbReference type="HOGENOM" id="CLU_027562_9_0_5"/>
<dbReference type="InterPro" id="IPR013762">
    <property type="entry name" value="Integrase-like_cat_sf"/>
</dbReference>
<reference evidence="15" key="1">
    <citation type="journal article" date="2009" name="Appl. Environ. Microbiol.">
        <title>Complete genome sequence of the chemolithoautotrophic marine magnetotactic coccus strain MC-1.</title>
        <authorList>
            <person name="Schubbe S."/>
            <person name="Williams T.J."/>
            <person name="Xie G."/>
            <person name="Kiss H.E."/>
            <person name="Brettin T.S."/>
            <person name="Martinez D."/>
            <person name="Ross C.A."/>
            <person name="Schuler D."/>
            <person name="Cox B.L."/>
            <person name="Nealson K.H."/>
            <person name="Bazylinski D.A."/>
        </authorList>
    </citation>
    <scope>NUCLEOTIDE SEQUENCE [LARGE SCALE GENOMIC DNA]</scope>
    <source>
        <strain evidence="15">ATCC BAA-1437 / JCM 17883 / MC-1</strain>
    </source>
</reference>
<dbReference type="SUPFAM" id="SSF56349">
    <property type="entry name" value="DNA breaking-rejoining enzymes"/>
    <property type="match status" value="1"/>
</dbReference>
<dbReference type="InterPro" id="IPR004107">
    <property type="entry name" value="Integrase_SAM-like_N"/>
</dbReference>
<keyword evidence="7 11" id="KW-0229">DNA integration</keyword>
<evidence type="ECO:0000256" key="8">
    <source>
        <dbReference type="ARBA" id="ARBA00023125"/>
    </source>
</evidence>
<dbReference type="GO" id="GO:0003677">
    <property type="term" value="F:DNA binding"/>
    <property type="evidence" value="ECO:0007669"/>
    <property type="project" value="UniProtKB-UniRule"/>
</dbReference>
<dbReference type="PROSITE" id="PS51900">
    <property type="entry name" value="CB"/>
    <property type="match status" value="1"/>
</dbReference>
<evidence type="ECO:0000256" key="11">
    <source>
        <dbReference type="HAMAP-Rule" id="MF_01807"/>
    </source>
</evidence>
<dbReference type="Gene3D" id="1.10.150.130">
    <property type="match status" value="1"/>
</dbReference>
<dbReference type="InterPro" id="IPR050090">
    <property type="entry name" value="Tyrosine_recombinase_XerCD"/>
</dbReference>
<comment type="subunit">
    <text evidence="11">Forms a cyclic heterotetrameric complex composed of two molecules of XerC and two molecules of XerD.</text>
</comment>
<keyword evidence="8 11" id="KW-0238">DNA-binding</keyword>
<comment type="subcellular location">
    <subcellularLocation>
        <location evidence="1 11">Cytoplasm</location>
    </subcellularLocation>
</comment>
<gene>
    <name evidence="11" type="primary">xerD</name>
    <name evidence="14" type="ordered locus">Mmc1_1659</name>
</gene>
<evidence type="ECO:0000256" key="9">
    <source>
        <dbReference type="ARBA" id="ARBA00023172"/>
    </source>
</evidence>
<dbReference type="NCBIfam" id="TIGR02225">
    <property type="entry name" value="recomb_XerD"/>
    <property type="match status" value="1"/>
</dbReference>
<dbReference type="PROSITE" id="PS51898">
    <property type="entry name" value="TYR_RECOMBINASE"/>
    <property type="match status" value="1"/>
</dbReference>
<protein>
    <recommendedName>
        <fullName evidence="3 11">Tyrosine recombinase XerD</fullName>
    </recommendedName>
</protein>
<sequence length="296" mass="33525">MSDYRLMERFLDELLIEHGLAANTLIAYRRDLDALRSFCASRNLTLPEIQRQDVLEYIGELAQKSLTPSTVARKLSAMRRLFRHLVDKGIRSEDPTGGVYRPKPQRKLPNTLSEAETEALLYAPDTSTELGMRDAAMLELMYATGLRVSELVTLTLDGLDEENGFVRVIGKGNKERIVPMGEAATEMVIRYRHSARQVLLKGGRCNDLFLSNRGAAMTRHNFWHIVKRYAYEANIMKPLSPHGIRHAFATHLLNHGADLRAVQMMLGHADISTTEIYTHVANARLKKLHDQLHPRG</sequence>
<reference evidence="14 15" key="2">
    <citation type="journal article" date="2012" name="Int. J. Syst. Evol. Microbiol.">
        <title>Magnetococcus marinus gen. nov., sp. nov., a marine, magnetotactic bacterium that represents a novel lineage (Magnetococcaceae fam. nov.; Magnetococcales ord. nov.) at the base of the Alphaproteobacteria.</title>
        <authorList>
            <person name="Bazylinski D.A."/>
            <person name="Williams T.J."/>
            <person name="Lefevre C.T."/>
            <person name="Berg R.J."/>
            <person name="Zhang C.L."/>
            <person name="Bowser S.S."/>
            <person name="Dean A.J."/>
            <person name="Beveridge T.J."/>
        </authorList>
    </citation>
    <scope>NUCLEOTIDE SEQUENCE [LARGE SCALE GENOMIC DNA]</scope>
    <source>
        <strain evidence="15">ATCC BAA-1437 / JCM 17883 / MC-1</strain>
    </source>
</reference>